<sequence length="1305" mass="145179">MSQWGGSPHQSKTNTSSAAPSPGPASPTAPQSPSKPPPTAHSFAESATALNDFNSERASPSPAQQQRQRADTGRSSRPMSMIQTYQPPIMEVGQDTLPELQRIFMFLNSHSNKLYQEGYFLKFHDTDTRGRPAQDRKWREYFVQLVGTIMSLWDASELDQVGGDREVIPTFINLTDAAIHMIPSMTLKDGKKLDHILSVSTAASNKYLLHFDSYHALTQWTASIRLAMYEHTTLQEAYTGSLIAGKGKFLNNIRLILARENAKYEDWVRVRFGAGTPWRRCWCVVNPPDQKEYAKLQKDANKKKNPYEKQTVLKGDIKFYETKKITKKTKPIATIKDAFACYAIYPQSKPLIDSSTLVKIEGKITVHSQPETTTEGFVFVMPESRPAVTGFEIMLQFLFPVFDTFALYGRPKKLIADVLDTRGLMFAMPSDRRYGYLELWDVTGLINKEGSAAWSERQWRKQLKDLTSTRMNALPDSDRTSTAGRRNTVSRAGFTPSTRNLRFQDSGSIRSQPSTRQPSPTREVNIEPQGPRRVDSAPPTGPFATPRHQRSVSEQVHNLQKTPSRLAQQQSLDDTDRPPTPPQHGVVYIGTPQNGSTQHLESSDTDESPGHEPQNLPELPIAASAPPVGPVEQPPSFAHASNQKPPVRPSVPRSASKPNPHVDNATLTQMADATNTPGIAAAGAAAAWKSQESLHSRRSGEYGQDRGQQIYLNAPQRPAPREDRSQNRMPTIPASPYVEHAEFVQPPQGYEPVAPPVPEHGVPLQSQTRQGLPHRPHSGSSGGQITRKPVPGRSPSFSQCSTTSSSLGSLRQDVIDPEALDALNQTETSLFRQQSKSSSRYDDDAISTSTPDYASTHSEEVVVRKLPARREDRPRSGVLRTIGDPSLLPQADTTAGASHPTFDPKAQPSNNMPSIDFGPTYALGFNDKRPGTSGTMTPGLGMHGNENSRSKENLGTPSPNEMPNRHSYISSGRTTPNTALHMRSTSASPNDFGEPRQVAWQPVMASPRKSSTHKLDAEEWVLHRAAQQSPAMMQTYARQTPPPMNRTRSGDWAHLQRTPEGPPSPAVRPSSRLTLSRPPSRGAELLLDQKPTTLSAREQTEVARMTGTPLLDISSTSNKKHQQQPSQGLTGYIDFREKEKAAMKQQNRHSSAMQAEIDKRMMHKNQQQMQEQQRQMEARQRQMMEMQNMNQQMAMAQSMYAQSNYAPSVMGMSTPGALGTPTGVPGMAYSTPGQAQMYTQQGYFPQQQMTPQMQMPGGWIQTPAQSMQGQYFPQQQQQQYMQQNMQQHQNYPPTKPYGQQQQRRY</sequence>
<feature type="compositionally biased region" description="Basic and acidic residues" evidence="2">
    <location>
        <begin position="857"/>
        <end position="875"/>
    </location>
</feature>
<name>A0ABR3RXN7_9PLEO</name>
<gene>
    <name evidence="4" type="ORF">SLS59_001544</name>
</gene>
<feature type="region of interest" description="Disordered" evidence="2">
    <location>
        <begin position="1"/>
        <end position="79"/>
    </location>
</feature>
<evidence type="ECO:0000313" key="5">
    <source>
        <dbReference type="Proteomes" id="UP001521222"/>
    </source>
</evidence>
<feature type="compositionally biased region" description="Polar residues" evidence="2">
    <location>
        <begin position="827"/>
        <end position="838"/>
    </location>
</feature>
<proteinExistence type="predicted"/>
<dbReference type="Pfam" id="PF25381">
    <property type="entry name" value="PH_26"/>
    <property type="match status" value="1"/>
</dbReference>
<organism evidence="4 5">
    <name type="scientific">Nothophoma quercina</name>
    <dbReference type="NCBI Taxonomy" id="749835"/>
    <lineage>
        <taxon>Eukaryota</taxon>
        <taxon>Fungi</taxon>
        <taxon>Dikarya</taxon>
        <taxon>Ascomycota</taxon>
        <taxon>Pezizomycotina</taxon>
        <taxon>Dothideomycetes</taxon>
        <taxon>Pleosporomycetidae</taxon>
        <taxon>Pleosporales</taxon>
        <taxon>Pleosporineae</taxon>
        <taxon>Didymellaceae</taxon>
        <taxon>Nothophoma</taxon>
    </lineage>
</organism>
<dbReference type="Proteomes" id="UP001521222">
    <property type="component" value="Unassembled WGS sequence"/>
</dbReference>
<feature type="domain" description="PH" evidence="3">
    <location>
        <begin position="113"/>
        <end position="229"/>
    </location>
</feature>
<dbReference type="PROSITE" id="PS50003">
    <property type="entry name" value="PH_DOMAIN"/>
    <property type="match status" value="1"/>
</dbReference>
<accession>A0ABR3RXN7</accession>
<keyword evidence="5" id="KW-1185">Reference proteome</keyword>
<feature type="region of interest" description="Disordered" evidence="2">
    <location>
        <begin position="1040"/>
        <end position="1082"/>
    </location>
</feature>
<feature type="compositionally biased region" description="Polar residues" evidence="2">
    <location>
        <begin position="846"/>
        <end position="856"/>
    </location>
</feature>
<feature type="region of interest" description="Disordered" evidence="2">
    <location>
        <begin position="470"/>
        <end position="663"/>
    </location>
</feature>
<evidence type="ECO:0000313" key="4">
    <source>
        <dbReference type="EMBL" id="KAL1609180.1"/>
    </source>
</evidence>
<feature type="compositionally biased region" description="Low complexity" evidence="2">
    <location>
        <begin position="794"/>
        <end position="809"/>
    </location>
</feature>
<feature type="compositionally biased region" description="Polar residues" evidence="2">
    <location>
        <begin position="953"/>
        <end position="964"/>
    </location>
</feature>
<dbReference type="SMART" id="SM00233">
    <property type="entry name" value="PH"/>
    <property type="match status" value="1"/>
</dbReference>
<dbReference type="InterPro" id="IPR058155">
    <property type="entry name" value="Skg3/CAF120-like_PH"/>
</dbReference>
<feature type="region of interest" description="Disordered" evidence="2">
    <location>
        <begin position="747"/>
        <end position="810"/>
    </location>
</feature>
<keyword evidence="1" id="KW-0175">Coiled coil</keyword>
<feature type="compositionally biased region" description="Polar residues" evidence="2">
    <location>
        <begin position="1"/>
        <end position="14"/>
    </location>
</feature>
<evidence type="ECO:0000256" key="2">
    <source>
        <dbReference type="SAM" id="MobiDB-lite"/>
    </source>
</evidence>
<feature type="region of interest" description="Disordered" evidence="2">
    <location>
        <begin position="1268"/>
        <end position="1305"/>
    </location>
</feature>
<feature type="region of interest" description="Disordered" evidence="2">
    <location>
        <begin position="928"/>
        <end position="964"/>
    </location>
</feature>
<feature type="region of interest" description="Disordered" evidence="2">
    <location>
        <begin position="713"/>
        <end position="732"/>
    </location>
</feature>
<dbReference type="InterPro" id="IPR011993">
    <property type="entry name" value="PH-like_dom_sf"/>
</dbReference>
<dbReference type="EMBL" id="JAKIXB020000004">
    <property type="protein sequence ID" value="KAL1609180.1"/>
    <property type="molecule type" value="Genomic_DNA"/>
</dbReference>
<feature type="compositionally biased region" description="Polar residues" evidence="2">
    <location>
        <begin position="591"/>
        <end position="600"/>
    </location>
</feature>
<comment type="caution">
    <text evidence="4">The sequence shown here is derived from an EMBL/GenBank/DDBJ whole genome shotgun (WGS) entry which is preliminary data.</text>
</comment>
<evidence type="ECO:0000259" key="3">
    <source>
        <dbReference type="PROSITE" id="PS50003"/>
    </source>
</evidence>
<evidence type="ECO:0000256" key="1">
    <source>
        <dbReference type="SAM" id="Coils"/>
    </source>
</evidence>
<dbReference type="InterPro" id="IPR001849">
    <property type="entry name" value="PH_domain"/>
</dbReference>
<dbReference type="Gene3D" id="2.30.29.30">
    <property type="entry name" value="Pleckstrin-homology domain (PH domain)/Phosphotyrosine-binding domain (PTB)"/>
    <property type="match status" value="1"/>
</dbReference>
<feature type="coiled-coil region" evidence="1">
    <location>
        <begin position="1162"/>
        <end position="1189"/>
    </location>
</feature>
<feature type="compositionally biased region" description="Low complexity" evidence="2">
    <location>
        <begin position="1068"/>
        <end position="1081"/>
    </location>
</feature>
<feature type="compositionally biased region" description="Low complexity" evidence="2">
    <location>
        <begin position="1268"/>
        <end position="1292"/>
    </location>
</feature>
<feature type="compositionally biased region" description="Polar residues" evidence="2">
    <location>
        <begin position="480"/>
        <end position="522"/>
    </location>
</feature>
<protein>
    <recommendedName>
        <fullName evidence="3">PH domain-containing protein</fullName>
    </recommendedName>
</protein>
<dbReference type="SUPFAM" id="SSF50729">
    <property type="entry name" value="PH domain-like"/>
    <property type="match status" value="1"/>
</dbReference>
<feature type="region of interest" description="Disordered" evidence="2">
    <location>
        <begin position="827"/>
        <end position="911"/>
    </location>
</feature>
<reference evidence="4 5" key="1">
    <citation type="submission" date="2024-02" db="EMBL/GenBank/DDBJ databases">
        <title>De novo assembly and annotation of 12 fungi associated with fruit tree decline syndrome in Ontario, Canada.</title>
        <authorList>
            <person name="Sulman M."/>
            <person name="Ellouze W."/>
            <person name="Ilyukhin E."/>
        </authorList>
    </citation>
    <scope>NUCLEOTIDE SEQUENCE [LARGE SCALE GENOMIC DNA]</scope>
    <source>
        <strain evidence="4 5">M97-236</strain>
    </source>
</reference>
<feature type="compositionally biased region" description="Polar residues" evidence="2">
    <location>
        <begin position="552"/>
        <end position="572"/>
    </location>
</feature>
<feature type="compositionally biased region" description="Polar residues" evidence="2">
    <location>
        <begin position="48"/>
        <end position="67"/>
    </location>
</feature>